<dbReference type="InterPro" id="IPR033749">
    <property type="entry name" value="Polyprenyl_synt_CS"/>
</dbReference>
<evidence type="ECO:0000256" key="6">
    <source>
        <dbReference type="RuleBase" id="RU004466"/>
    </source>
</evidence>
<dbReference type="EMBL" id="CP036262">
    <property type="protein sequence ID" value="QDS92771.1"/>
    <property type="molecule type" value="Genomic_DNA"/>
</dbReference>
<keyword evidence="3 6" id="KW-0808">Transferase</keyword>
<gene>
    <name evidence="7" type="primary">sdsA_1</name>
    <name evidence="7" type="ORF">FF011L_15200</name>
</gene>
<dbReference type="PROSITE" id="PS00723">
    <property type="entry name" value="POLYPRENYL_SYNTHASE_1"/>
    <property type="match status" value="1"/>
</dbReference>
<name>A0A517MD13_9BACT</name>
<dbReference type="SFLD" id="SFLDS00005">
    <property type="entry name" value="Isoprenoid_Synthase_Type_I"/>
    <property type="match status" value="1"/>
</dbReference>
<dbReference type="GO" id="GO:0046872">
    <property type="term" value="F:metal ion binding"/>
    <property type="evidence" value="ECO:0007669"/>
    <property type="project" value="UniProtKB-KW"/>
</dbReference>
<comment type="cofactor">
    <cofactor evidence="1">
        <name>Mg(2+)</name>
        <dbReference type="ChEBI" id="CHEBI:18420"/>
    </cofactor>
</comment>
<dbReference type="InterPro" id="IPR008949">
    <property type="entry name" value="Isoprenoid_synthase_dom_sf"/>
</dbReference>
<dbReference type="SUPFAM" id="SSF48576">
    <property type="entry name" value="Terpenoid synthases"/>
    <property type="match status" value="1"/>
</dbReference>
<dbReference type="KEGG" id="rml:FF011L_15200"/>
<keyword evidence="4" id="KW-0479">Metal-binding</keyword>
<dbReference type="PANTHER" id="PTHR12001">
    <property type="entry name" value="GERANYLGERANYL PYROPHOSPHATE SYNTHASE"/>
    <property type="match status" value="1"/>
</dbReference>
<reference evidence="7 8" key="1">
    <citation type="submission" date="2019-02" db="EMBL/GenBank/DDBJ databases">
        <title>Deep-cultivation of Planctomycetes and their phenomic and genomic characterization uncovers novel biology.</title>
        <authorList>
            <person name="Wiegand S."/>
            <person name="Jogler M."/>
            <person name="Boedeker C."/>
            <person name="Pinto D."/>
            <person name="Vollmers J."/>
            <person name="Rivas-Marin E."/>
            <person name="Kohn T."/>
            <person name="Peeters S.H."/>
            <person name="Heuer A."/>
            <person name="Rast P."/>
            <person name="Oberbeckmann S."/>
            <person name="Bunk B."/>
            <person name="Jeske O."/>
            <person name="Meyerdierks A."/>
            <person name="Storesund J.E."/>
            <person name="Kallscheuer N."/>
            <person name="Luecker S."/>
            <person name="Lage O.M."/>
            <person name="Pohl T."/>
            <person name="Merkel B.J."/>
            <person name="Hornburger P."/>
            <person name="Mueller R.-W."/>
            <person name="Bruemmer F."/>
            <person name="Labrenz M."/>
            <person name="Spormann A.M."/>
            <person name="Op den Camp H."/>
            <person name="Overmann J."/>
            <person name="Amann R."/>
            <person name="Jetten M.S.M."/>
            <person name="Mascher T."/>
            <person name="Medema M.H."/>
            <person name="Devos D.P."/>
            <person name="Kaster A.-K."/>
            <person name="Ovreas L."/>
            <person name="Rohde M."/>
            <person name="Galperin M.Y."/>
            <person name="Jogler C."/>
        </authorList>
    </citation>
    <scope>NUCLEOTIDE SEQUENCE [LARGE SCALE GENOMIC DNA]</scope>
    <source>
        <strain evidence="7 8">FF011L</strain>
    </source>
</reference>
<dbReference type="PANTHER" id="PTHR12001:SF69">
    <property type="entry name" value="ALL TRANS-POLYPRENYL-DIPHOSPHATE SYNTHASE PDSS1"/>
    <property type="match status" value="1"/>
</dbReference>
<dbReference type="GO" id="GO:0052923">
    <property type="term" value="F:all-trans-nonaprenyl-diphosphate synthase (geranyl-diphosphate specific) activity"/>
    <property type="evidence" value="ECO:0007669"/>
    <property type="project" value="UniProtKB-EC"/>
</dbReference>
<organism evidence="7 8">
    <name type="scientific">Roseimaritima multifibrata</name>
    <dbReference type="NCBI Taxonomy" id="1930274"/>
    <lineage>
        <taxon>Bacteria</taxon>
        <taxon>Pseudomonadati</taxon>
        <taxon>Planctomycetota</taxon>
        <taxon>Planctomycetia</taxon>
        <taxon>Pirellulales</taxon>
        <taxon>Pirellulaceae</taxon>
        <taxon>Roseimaritima</taxon>
    </lineage>
</organism>
<evidence type="ECO:0000256" key="4">
    <source>
        <dbReference type="ARBA" id="ARBA00022723"/>
    </source>
</evidence>
<dbReference type="AlphaFoldDB" id="A0A517MD13"/>
<dbReference type="Pfam" id="PF00348">
    <property type="entry name" value="polyprenyl_synt"/>
    <property type="match status" value="1"/>
</dbReference>
<evidence type="ECO:0000313" key="8">
    <source>
        <dbReference type="Proteomes" id="UP000320672"/>
    </source>
</evidence>
<evidence type="ECO:0000256" key="1">
    <source>
        <dbReference type="ARBA" id="ARBA00001946"/>
    </source>
</evidence>
<evidence type="ECO:0000256" key="2">
    <source>
        <dbReference type="ARBA" id="ARBA00006706"/>
    </source>
</evidence>
<protein>
    <submittedName>
        <fullName evidence="7">All-trans-nonaprenyl-diphosphate synthase (Geranyl-diphosphate specific)</fullName>
        <ecNumber evidence="7">2.5.1.84</ecNumber>
    </submittedName>
</protein>
<evidence type="ECO:0000256" key="5">
    <source>
        <dbReference type="ARBA" id="ARBA00022842"/>
    </source>
</evidence>
<dbReference type="Gene3D" id="1.10.600.10">
    <property type="entry name" value="Farnesyl Diphosphate Synthase"/>
    <property type="match status" value="1"/>
</dbReference>
<dbReference type="CDD" id="cd00685">
    <property type="entry name" value="Trans_IPPS_HT"/>
    <property type="match status" value="1"/>
</dbReference>
<evidence type="ECO:0000256" key="3">
    <source>
        <dbReference type="ARBA" id="ARBA00022679"/>
    </source>
</evidence>
<keyword evidence="8" id="KW-1185">Reference proteome</keyword>
<accession>A0A517MD13</accession>
<keyword evidence="5" id="KW-0460">Magnesium</keyword>
<evidence type="ECO:0000313" key="7">
    <source>
        <dbReference type="EMBL" id="QDS92771.1"/>
    </source>
</evidence>
<dbReference type="GO" id="GO:0008299">
    <property type="term" value="P:isoprenoid biosynthetic process"/>
    <property type="evidence" value="ECO:0007669"/>
    <property type="project" value="InterPro"/>
</dbReference>
<dbReference type="Proteomes" id="UP000320672">
    <property type="component" value="Chromosome"/>
</dbReference>
<dbReference type="PROSITE" id="PS00444">
    <property type="entry name" value="POLYPRENYL_SYNTHASE_2"/>
    <property type="match status" value="1"/>
</dbReference>
<proteinExistence type="inferred from homology"/>
<comment type="similarity">
    <text evidence="2 6">Belongs to the FPP/GGPP synthase family.</text>
</comment>
<sequence length="339" mass="37520">MDTVMKSEKSTSTLFRSAQAVVSLDLIQQPLQLVESRLRRELRSRFEMLTPILQHGTMLGGKRMRPALVLLAANAAGEPTDDHITIATVMEMVHTATLVHDDVLDAAATRRHVPTVNAKWDSQTSILVGDYLFAQSFYLAATLKDTLACQWIGEAARRVCEGELRQVHSRDELDLNEENYLSIVQGKTAELCRVACRLGAAYAGAPSEHVTALAEYGDALGIAFQIADDYLDLWGDSERTGKTLGTDLLQAKMTLPMIRLLETSSPQQHQQIIQILRGPAESRLSQLQPLLQASDARSYTKDRAQAFADQALQSLTALPDSPAKQLLSDFARFAIERRF</sequence>
<dbReference type="InterPro" id="IPR000092">
    <property type="entry name" value="Polyprenyl_synt"/>
</dbReference>
<dbReference type="EC" id="2.5.1.84" evidence="7"/>